<feature type="region of interest" description="Disordered" evidence="1">
    <location>
        <begin position="131"/>
        <end position="165"/>
    </location>
</feature>
<comment type="caution">
    <text evidence="2">The sequence shown here is derived from an EMBL/GenBank/DDBJ whole genome shotgun (WGS) entry which is preliminary data.</text>
</comment>
<protein>
    <submittedName>
        <fullName evidence="2">Uncharacterized protein</fullName>
    </submittedName>
</protein>
<feature type="non-terminal residue" evidence="2">
    <location>
        <position position="1"/>
    </location>
</feature>
<feature type="region of interest" description="Disordered" evidence="1">
    <location>
        <begin position="63"/>
        <end position="88"/>
    </location>
</feature>
<proteinExistence type="predicted"/>
<dbReference type="AlphaFoldDB" id="A0ABD0Q4S6"/>
<name>A0ABD0Q4S6_CIRMR</name>
<reference evidence="2 3" key="1">
    <citation type="submission" date="2024-05" db="EMBL/GenBank/DDBJ databases">
        <title>Genome sequencing and assembly of Indian major carp, Cirrhinus mrigala (Hamilton, 1822).</title>
        <authorList>
            <person name="Mohindra V."/>
            <person name="Chowdhury L.M."/>
            <person name="Lal K."/>
            <person name="Jena J.K."/>
        </authorList>
    </citation>
    <scope>NUCLEOTIDE SEQUENCE [LARGE SCALE GENOMIC DNA]</scope>
    <source>
        <strain evidence="2">CM1030</strain>
        <tissue evidence="2">Blood</tissue>
    </source>
</reference>
<dbReference type="Proteomes" id="UP001529510">
    <property type="component" value="Unassembled WGS sequence"/>
</dbReference>
<sequence>PDLLLFALNFTHLAVTSPLDDEIMKSLFQIRANYHHPVDLPDATGLSWRESVFCCLESVLPLSGKRQDPEPSPPSPRFTELQPEPTVDRESGAFATHEPTQEGTTELGIAPGARARASSIVLLAPSCPLSPIGPPPPPPPPGSLVPPAPPWSVVDPPSAQDSALPAPRRSILTGSFGLLPPSSSTLVLSHSGSALPDSSASPWLVGSPSLPRTPPPPAFSLSVGLLESATRPPPWLLPPLAPPWPAIMAVAWVPPGSSCSKSLLSSPWLITPLSPPWTLFVVLLPGVCPPLEPPLVLSACLPASPLRSPVTIPHPLLCPPPNCSCRARNCV</sequence>
<organism evidence="2 3">
    <name type="scientific">Cirrhinus mrigala</name>
    <name type="common">Mrigala</name>
    <dbReference type="NCBI Taxonomy" id="683832"/>
    <lineage>
        <taxon>Eukaryota</taxon>
        <taxon>Metazoa</taxon>
        <taxon>Chordata</taxon>
        <taxon>Craniata</taxon>
        <taxon>Vertebrata</taxon>
        <taxon>Euteleostomi</taxon>
        <taxon>Actinopterygii</taxon>
        <taxon>Neopterygii</taxon>
        <taxon>Teleostei</taxon>
        <taxon>Ostariophysi</taxon>
        <taxon>Cypriniformes</taxon>
        <taxon>Cyprinidae</taxon>
        <taxon>Labeoninae</taxon>
        <taxon>Labeonini</taxon>
        <taxon>Cirrhinus</taxon>
    </lineage>
</organism>
<evidence type="ECO:0000313" key="2">
    <source>
        <dbReference type="EMBL" id="KAL0181207.1"/>
    </source>
</evidence>
<feature type="compositionally biased region" description="Pro residues" evidence="1">
    <location>
        <begin position="131"/>
        <end position="150"/>
    </location>
</feature>
<keyword evidence="3" id="KW-1185">Reference proteome</keyword>
<gene>
    <name evidence="2" type="ORF">M9458_023613</name>
</gene>
<evidence type="ECO:0000256" key="1">
    <source>
        <dbReference type="SAM" id="MobiDB-lite"/>
    </source>
</evidence>
<accession>A0ABD0Q4S6</accession>
<evidence type="ECO:0000313" key="3">
    <source>
        <dbReference type="Proteomes" id="UP001529510"/>
    </source>
</evidence>
<dbReference type="EMBL" id="JAMKFB020000011">
    <property type="protein sequence ID" value="KAL0181207.1"/>
    <property type="molecule type" value="Genomic_DNA"/>
</dbReference>